<evidence type="ECO:0000313" key="8">
    <source>
        <dbReference type="Proteomes" id="UP000422989"/>
    </source>
</evidence>
<dbReference type="OrthoDB" id="9816550at2"/>
<evidence type="ECO:0000256" key="3">
    <source>
        <dbReference type="ARBA" id="ARBA00023295"/>
    </source>
</evidence>
<gene>
    <name evidence="7" type="ORF">D7D94_12370</name>
</gene>
<dbReference type="GO" id="GO:0016985">
    <property type="term" value="F:mannan endo-1,4-beta-mannosidase activity"/>
    <property type="evidence" value="ECO:0007669"/>
    <property type="project" value="InterPro"/>
</dbReference>
<feature type="compositionally biased region" description="Low complexity" evidence="5">
    <location>
        <begin position="45"/>
        <end position="59"/>
    </location>
</feature>
<evidence type="ECO:0000256" key="1">
    <source>
        <dbReference type="ARBA" id="ARBA00007754"/>
    </source>
</evidence>
<evidence type="ECO:0000256" key="2">
    <source>
        <dbReference type="ARBA" id="ARBA00022801"/>
    </source>
</evidence>
<proteinExistence type="inferred from homology"/>
<organism evidence="7 8">
    <name type="scientific">Microbacterium oryzae</name>
    <dbReference type="NCBI Taxonomy" id="743009"/>
    <lineage>
        <taxon>Bacteria</taxon>
        <taxon>Bacillati</taxon>
        <taxon>Actinomycetota</taxon>
        <taxon>Actinomycetes</taxon>
        <taxon>Micrococcales</taxon>
        <taxon>Microbacteriaceae</taxon>
        <taxon>Microbacterium</taxon>
    </lineage>
</organism>
<evidence type="ECO:0000256" key="4">
    <source>
        <dbReference type="PROSITE-ProRule" id="PRU01100"/>
    </source>
</evidence>
<feature type="domain" description="GH26" evidence="6">
    <location>
        <begin position="135"/>
        <end position="480"/>
    </location>
</feature>
<feature type="active site" description="Proton donor" evidence="4">
    <location>
        <position position="257"/>
    </location>
</feature>
<dbReference type="PANTHER" id="PTHR40079:SF4">
    <property type="entry name" value="GH26 DOMAIN-CONTAINING PROTEIN-RELATED"/>
    <property type="match status" value="1"/>
</dbReference>
<accession>A0A6I6E7I6</accession>
<keyword evidence="3 4" id="KW-0326">Glycosidase</keyword>
<evidence type="ECO:0000259" key="6">
    <source>
        <dbReference type="PROSITE" id="PS51764"/>
    </source>
</evidence>
<dbReference type="SUPFAM" id="SSF51445">
    <property type="entry name" value="(Trans)glycosidases"/>
    <property type="match status" value="1"/>
</dbReference>
<comment type="similarity">
    <text evidence="1 4">Belongs to the glycosyl hydrolase 26 family.</text>
</comment>
<evidence type="ECO:0000313" key="7">
    <source>
        <dbReference type="EMBL" id="QGU28380.1"/>
    </source>
</evidence>
<feature type="region of interest" description="Disordered" evidence="5">
    <location>
        <begin position="1"/>
        <end position="73"/>
    </location>
</feature>
<reference evidence="7 8" key="1">
    <citation type="submission" date="2018-09" db="EMBL/GenBank/DDBJ databases">
        <title>Whole genome sequencing of Microbacterium oryzae strain MB-10T.</title>
        <authorList>
            <person name="Das S.K."/>
        </authorList>
    </citation>
    <scope>NUCLEOTIDE SEQUENCE [LARGE SCALE GENOMIC DNA]</scope>
    <source>
        <strain evidence="7 8">MB-10</strain>
    </source>
</reference>
<dbReference type="Pfam" id="PF02156">
    <property type="entry name" value="Glyco_hydro_26"/>
    <property type="match status" value="1"/>
</dbReference>
<keyword evidence="8" id="KW-1185">Reference proteome</keyword>
<sequence>MTAQSGHGRVEISTAPKGIPCPLSSSTRPLPPPRRRLPVSAIPPARRCSSSRGRSSSSGRSRRRPSARSTSRRAADQDCFRCAELSSRSSHVRDTGTLEGMALRRVLASEAVAALTATLLASCASVAPSAPDPEPPTKADLRERAACAVDSLADSEGVAFGVNLDWGSQSVKEYADLLGRQPADVVSFVPLPWDGHERQWALEAAQQAAVAGSAHLLTIEPQDGLAAVDDAAVADLVTLLQEVTELGVPVVLRFAHEMNGSWYAWGQQPDEYVDTFRRVASAVHDDVPGAAMMWAPNYGGGYPFTGGAYMAEAGTPAARALDTDGDGAVTDADDPYAPYYPGDEYVDWVGMSLYHWGSAYPWGENEVPEEGKFAAQLTGTYSGLGGDDSAIPDFYAEYGERRDKPVAIPETAALVVERGEPESEAEIKRAWWRQVLAPETREVFPMLRMINWFEWTKLEPEVDDTVAWSVLSDEMTAAEFTSDLPEWLRFAGDVHCGE</sequence>
<keyword evidence="2 4" id="KW-0378">Hydrolase</keyword>
<dbReference type="PANTHER" id="PTHR40079">
    <property type="entry name" value="MANNAN ENDO-1,4-BETA-MANNOSIDASE E-RELATED"/>
    <property type="match status" value="1"/>
</dbReference>
<dbReference type="Gene3D" id="3.20.20.80">
    <property type="entry name" value="Glycosidases"/>
    <property type="match status" value="1"/>
</dbReference>
<dbReference type="GO" id="GO:0006080">
    <property type="term" value="P:substituted mannan metabolic process"/>
    <property type="evidence" value="ECO:0007669"/>
    <property type="project" value="InterPro"/>
</dbReference>
<dbReference type="AlphaFoldDB" id="A0A6I6E7I6"/>
<feature type="active site" description="Nucleophile" evidence="4">
    <location>
        <position position="410"/>
    </location>
</feature>
<dbReference type="KEGG" id="moj:D7D94_12370"/>
<dbReference type="InterPro" id="IPR000805">
    <property type="entry name" value="Glyco_hydro_26"/>
</dbReference>
<dbReference type="InterPro" id="IPR022790">
    <property type="entry name" value="GH26_dom"/>
</dbReference>
<dbReference type="InterPro" id="IPR017853">
    <property type="entry name" value="GH"/>
</dbReference>
<evidence type="ECO:0000256" key="5">
    <source>
        <dbReference type="SAM" id="MobiDB-lite"/>
    </source>
</evidence>
<name>A0A6I6E7I6_9MICO</name>
<dbReference type="PROSITE" id="PS51764">
    <property type="entry name" value="GH26"/>
    <property type="match status" value="1"/>
</dbReference>
<dbReference type="EMBL" id="CP032550">
    <property type="protein sequence ID" value="QGU28380.1"/>
    <property type="molecule type" value="Genomic_DNA"/>
</dbReference>
<protein>
    <recommendedName>
        <fullName evidence="6">GH26 domain-containing protein</fullName>
    </recommendedName>
</protein>
<dbReference type="Proteomes" id="UP000422989">
    <property type="component" value="Chromosome"/>
</dbReference>